<comment type="subcellular location">
    <subcellularLocation>
        <location evidence="1">Cell membrane</location>
        <topology evidence="1">Multi-pass membrane protein</topology>
    </subcellularLocation>
</comment>
<feature type="transmembrane region" description="Helical" evidence="7">
    <location>
        <begin position="648"/>
        <end position="668"/>
    </location>
</feature>
<keyword evidence="10" id="KW-1185">Reference proteome</keyword>
<dbReference type="PANTHER" id="PTHR30287:SF1">
    <property type="entry name" value="INNER MEMBRANE PROTEIN"/>
    <property type="match status" value="1"/>
</dbReference>
<proteinExistence type="predicted"/>
<evidence type="ECO:0000313" key="10">
    <source>
        <dbReference type="Proteomes" id="UP000659904"/>
    </source>
</evidence>
<feature type="transmembrane region" description="Helical" evidence="7">
    <location>
        <begin position="291"/>
        <end position="312"/>
    </location>
</feature>
<dbReference type="PANTHER" id="PTHR30287">
    <property type="entry name" value="MEMBRANE COMPONENT OF PREDICTED ABC SUPERFAMILY METABOLITE UPTAKE TRANSPORTER"/>
    <property type="match status" value="1"/>
</dbReference>
<feature type="region of interest" description="Disordered" evidence="6">
    <location>
        <begin position="534"/>
        <end position="554"/>
    </location>
</feature>
<sequence length="770" mass="81207">MSPSWLRELLLGARMALAGGRSGLARAALTALGVGLGVAMLLAAVSIPHMMAARSERGASRADQNYGMEVALTDRSTLVGVTDMEYRDEPIRGRLIQGEGRDPVVPPGLTALPRPGEMAVSPALARLLLSPEGALLRERLDYPTTAVIAPEGLQGPAELAFYLGSDLLSFDTGGVGRRNAFGDEYTSEGLDPVLLLLVVIIFVVLLLPVAMFVASAIRFGGDSRDRRLAGVRLVGADTGMARRIAAGEAMLSALLGVAAGGLMFLAGRSFVGSVELMGISVFPSDVQPDPVLGALIVLAVPAAAVVVTVLSLRRVMIEPLGVVRRGGDTRRRLWWRLLLPALGVLLLLPLVGSVSREGEGFSEWQVIGGVCFILLGVATLLPWLVQSVVRRIHGGPVAWQLAVRRLQLDGSMSARAVTGVAVAVAGAIGLQMMFAAVEANYQRYSGQDTTRAQMYTAVRLPHGWSDAAGFTARLAATPGVTSVTSRSIVSTSQPVTASGEEPSAPLTIADCDVLRQFAEIGACTDGDAFLVESREVPPPAPGTTVTLNEEGKSGSWTVPAGARTVQPLRDPLNGENTIGVLVTPAALSPAIRDRSDLQLQTLITVDPAAADMLERVTNTRWQLDPLGTTWELNPTVVDNKFAQVRRGLFIGAALTLLLIGASLLVVVLEQLRDRRRLLAVLVAFGTRRRTMSWAILWQTAVPVVLGLVLACAAGVGLGAVLLRIIDAPVAIDWAGIGVVSALAGGVILLVTALSLPVLWRLMRAEGLRTE</sequence>
<keyword evidence="4 7" id="KW-1133">Transmembrane helix</keyword>
<evidence type="ECO:0000313" key="9">
    <source>
        <dbReference type="EMBL" id="GIF95856.1"/>
    </source>
</evidence>
<feature type="transmembrane region" description="Helical" evidence="7">
    <location>
        <begin position="364"/>
        <end position="385"/>
    </location>
</feature>
<evidence type="ECO:0000259" key="8">
    <source>
        <dbReference type="Pfam" id="PF02687"/>
    </source>
</evidence>
<feature type="transmembrane region" description="Helical" evidence="7">
    <location>
        <begin position="414"/>
        <end position="437"/>
    </location>
</feature>
<keyword evidence="5 7" id="KW-0472">Membrane</keyword>
<name>A0A8J3K328_9ACTN</name>
<evidence type="ECO:0000256" key="2">
    <source>
        <dbReference type="ARBA" id="ARBA00022475"/>
    </source>
</evidence>
<comment type="caution">
    <text evidence="9">The sequence shown here is derived from an EMBL/GenBank/DDBJ whole genome shotgun (WGS) entry which is preliminary data.</text>
</comment>
<keyword evidence="2" id="KW-1003">Cell membrane</keyword>
<evidence type="ECO:0000256" key="4">
    <source>
        <dbReference type="ARBA" id="ARBA00022989"/>
    </source>
</evidence>
<feature type="transmembrane region" description="Helical" evidence="7">
    <location>
        <begin position="193"/>
        <end position="217"/>
    </location>
</feature>
<feature type="transmembrane region" description="Helical" evidence="7">
    <location>
        <begin position="695"/>
        <end position="721"/>
    </location>
</feature>
<dbReference type="Proteomes" id="UP000659904">
    <property type="component" value="Unassembled WGS sequence"/>
</dbReference>
<feature type="domain" description="ABC3 transporter permease C-terminal" evidence="8">
    <location>
        <begin position="650"/>
        <end position="755"/>
    </location>
</feature>
<organism evidence="9 10">
    <name type="scientific">Catellatospora citrea</name>
    <dbReference type="NCBI Taxonomy" id="53366"/>
    <lineage>
        <taxon>Bacteria</taxon>
        <taxon>Bacillati</taxon>
        <taxon>Actinomycetota</taxon>
        <taxon>Actinomycetes</taxon>
        <taxon>Micromonosporales</taxon>
        <taxon>Micromonosporaceae</taxon>
        <taxon>Catellatospora</taxon>
    </lineage>
</organism>
<evidence type="ECO:0000256" key="1">
    <source>
        <dbReference type="ARBA" id="ARBA00004651"/>
    </source>
</evidence>
<accession>A0A8J3K328</accession>
<feature type="domain" description="ABC3 transporter permease C-terminal" evidence="8">
    <location>
        <begin position="200"/>
        <end position="316"/>
    </location>
</feature>
<keyword evidence="3 7" id="KW-0812">Transmembrane</keyword>
<feature type="transmembrane region" description="Helical" evidence="7">
    <location>
        <begin position="24"/>
        <end position="47"/>
    </location>
</feature>
<dbReference type="EMBL" id="BONH01000002">
    <property type="protein sequence ID" value="GIF95856.1"/>
    <property type="molecule type" value="Genomic_DNA"/>
</dbReference>
<evidence type="ECO:0000256" key="3">
    <source>
        <dbReference type="ARBA" id="ARBA00022692"/>
    </source>
</evidence>
<dbReference type="InterPro" id="IPR003838">
    <property type="entry name" value="ABC3_permease_C"/>
</dbReference>
<feature type="transmembrane region" description="Helical" evidence="7">
    <location>
        <begin position="333"/>
        <end position="352"/>
    </location>
</feature>
<gene>
    <name evidence="9" type="ORF">Cci01nite_09500</name>
</gene>
<reference evidence="9 10" key="1">
    <citation type="submission" date="2021-01" db="EMBL/GenBank/DDBJ databases">
        <title>Whole genome shotgun sequence of Catellatospora citrea NBRC 14495.</title>
        <authorList>
            <person name="Komaki H."/>
            <person name="Tamura T."/>
        </authorList>
    </citation>
    <scope>NUCLEOTIDE SEQUENCE [LARGE SCALE GENOMIC DNA]</scope>
    <source>
        <strain evidence="9 10">NBRC 14495</strain>
    </source>
</reference>
<evidence type="ECO:0000256" key="6">
    <source>
        <dbReference type="SAM" id="MobiDB-lite"/>
    </source>
</evidence>
<dbReference type="AlphaFoldDB" id="A0A8J3K328"/>
<evidence type="ECO:0000256" key="7">
    <source>
        <dbReference type="SAM" id="Phobius"/>
    </source>
</evidence>
<dbReference type="RefSeq" id="WP_203831652.1">
    <property type="nucleotide sequence ID" value="NZ_BONH01000002.1"/>
</dbReference>
<feature type="transmembrane region" description="Helical" evidence="7">
    <location>
        <begin position="249"/>
        <end position="271"/>
    </location>
</feature>
<protein>
    <submittedName>
        <fullName evidence="9">Membrane protein</fullName>
    </submittedName>
</protein>
<feature type="transmembrane region" description="Helical" evidence="7">
    <location>
        <begin position="733"/>
        <end position="759"/>
    </location>
</feature>
<evidence type="ECO:0000256" key="5">
    <source>
        <dbReference type="ARBA" id="ARBA00023136"/>
    </source>
</evidence>
<dbReference type="GO" id="GO:0005886">
    <property type="term" value="C:plasma membrane"/>
    <property type="evidence" value="ECO:0007669"/>
    <property type="project" value="UniProtKB-SubCell"/>
</dbReference>
<dbReference type="InterPro" id="IPR038766">
    <property type="entry name" value="Membrane_comp_ABC_pdt"/>
</dbReference>
<dbReference type="Pfam" id="PF02687">
    <property type="entry name" value="FtsX"/>
    <property type="match status" value="2"/>
</dbReference>